<sequence>MTKASSSFADRLRERLGGMDAVDAAGRALVALEAGRMGTWTLDIPSNMVTGDTVVADLLQLDFDDQPWPADQVYARMHPDDLPRVQVEVAASLEHDAFYEVEFRDIGVDLETDRARSRWLGARGHVTRRAPDGTALQMIGVNWDATEAKEAEARLEAMAEEMDHRVKNAFAAIRALVNMGERFGGDRASFARTLRGQVQALADTHAISSRLARGVGGAAVSVPALDVLEAALAPWKEGGGSRVVLQVQPGIVLPTADAATLAMLVYELAGEAAERGALGRSDGALRVTLARQEARHAAFIWEETVPGGVAGPTDQAPAAFGAVLAEQCVAALKGRMRREHGRGRLRFELDFPVAPAAAPAA</sequence>
<dbReference type="EC" id="2.7.13.3" evidence="2"/>
<keyword evidence="3" id="KW-0597">Phosphoprotein</keyword>
<evidence type="ECO:0000313" key="10">
    <source>
        <dbReference type="Proteomes" id="UP000238801"/>
    </source>
</evidence>
<evidence type="ECO:0000313" key="9">
    <source>
        <dbReference type="EMBL" id="PRY95543.1"/>
    </source>
</evidence>
<evidence type="ECO:0000256" key="7">
    <source>
        <dbReference type="ARBA" id="ARBA00022840"/>
    </source>
</evidence>
<dbReference type="Gene3D" id="3.30.450.20">
    <property type="entry name" value="PAS domain"/>
    <property type="match status" value="2"/>
</dbReference>
<dbReference type="RefSeq" id="WP_106159910.1">
    <property type="nucleotide sequence ID" value="NZ_PVTT01000001.1"/>
</dbReference>
<keyword evidence="5" id="KW-0547">Nucleotide-binding</keyword>
<proteinExistence type="predicted"/>
<evidence type="ECO:0000256" key="1">
    <source>
        <dbReference type="ARBA" id="ARBA00000085"/>
    </source>
</evidence>
<dbReference type="Pfam" id="PF07536">
    <property type="entry name" value="HWE_HK"/>
    <property type="match status" value="1"/>
</dbReference>
<dbReference type="SMART" id="SM00911">
    <property type="entry name" value="HWE_HK"/>
    <property type="match status" value="1"/>
</dbReference>
<evidence type="ECO:0000256" key="5">
    <source>
        <dbReference type="ARBA" id="ARBA00022741"/>
    </source>
</evidence>
<dbReference type="AlphaFoldDB" id="A0A2T0X9E7"/>
<feature type="domain" description="Signal transduction histidine kinase HWE region" evidence="8">
    <location>
        <begin position="161"/>
        <end position="249"/>
    </location>
</feature>
<keyword evidence="10" id="KW-1185">Reference proteome</keyword>
<evidence type="ECO:0000256" key="6">
    <source>
        <dbReference type="ARBA" id="ARBA00022777"/>
    </source>
</evidence>
<dbReference type="SUPFAM" id="SSF55785">
    <property type="entry name" value="PYP-like sensor domain (PAS domain)"/>
    <property type="match status" value="1"/>
</dbReference>
<dbReference type="PANTHER" id="PTHR41523:SF7">
    <property type="entry name" value="HISTIDINE KINASE"/>
    <property type="match status" value="1"/>
</dbReference>
<evidence type="ECO:0000256" key="3">
    <source>
        <dbReference type="ARBA" id="ARBA00022553"/>
    </source>
</evidence>
<dbReference type="Pfam" id="PF08447">
    <property type="entry name" value="PAS_3"/>
    <property type="match status" value="1"/>
</dbReference>
<dbReference type="PANTHER" id="PTHR41523">
    <property type="entry name" value="TWO-COMPONENT SYSTEM SENSOR PROTEIN"/>
    <property type="match status" value="1"/>
</dbReference>
<dbReference type="GO" id="GO:0004673">
    <property type="term" value="F:protein histidine kinase activity"/>
    <property type="evidence" value="ECO:0007669"/>
    <property type="project" value="UniProtKB-EC"/>
</dbReference>
<dbReference type="InterPro" id="IPR013655">
    <property type="entry name" value="PAS_fold_3"/>
</dbReference>
<dbReference type="GO" id="GO:0005524">
    <property type="term" value="F:ATP binding"/>
    <property type="evidence" value="ECO:0007669"/>
    <property type="project" value="UniProtKB-KW"/>
</dbReference>
<dbReference type="InterPro" id="IPR011102">
    <property type="entry name" value="Sig_transdc_His_kinase_HWE"/>
</dbReference>
<dbReference type="EMBL" id="PVTT01000001">
    <property type="protein sequence ID" value="PRY95543.1"/>
    <property type="molecule type" value="Genomic_DNA"/>
</dbReference>
<protein>
    <recommendedName>
        <fullName evidence="2">histidine kinase</fullName>
        <ecNumber evidence="2">2.7.13.3</ecNumber>
    </recommendedName>
</protein>
<dbReference type="Proteomes" id="UP000238801">
    <property type="component" value="Unassembled WGS sequence"/>
</dbReference>
<gene>
    <name evidence="9" type="ORF">BCF33_1164</name>
</gene>
<evidence type="ECO:0000259" key="8">
    <source>
        <dbReference type="SMART" id="SM00911"/>
    </source>
</evidence>
<dbReference type="OrthoDB" id="9816309at2"/>
<reference evidence="9 10" key="1">
    <citation type="submission" date="2018-03" db="EMBL/GenBank/DDBJ databases">
        <title>Genomic Encyclopedia of Archaeal and Bacterial Type Strains, Phase II (KMG-II): from individual species to whole genera.</title>
        <authorList>
            <person name="Goeker M."/>
        </authorList>
    </citation>
    <scope>NUCLEOTIDE SEQUENCE [LARGE SCALE GENOMIC DNA]</scope>
    <source>
        <strain evidence="9 10">DSM 29318</strain>
    </source>
</reference>
<keyword evidence="6 9" id="KW-0418">Kinase</keyword>
<evidence type="ECO:0000256" key="2">
    <source>
        <dbReference type="ARBA" id="ARBA00012438"/>
    </source>
</evidence>
<dbReference type="InterPro" id="IPR035965">
    <property type="entry name" value="PAS-like_dom_sf"/>
</dbReference>
<accession>A0A2T0X9E7</accession>
<comment type="caution">
    <text evidence="9">The sequence shown here is derived from an EMBL/GenBank/DDBJ whole genome shotgun (WGS) entry which is preliminary data.</text>
</comment>
<comment type="catalytic activity">
    <reaction evidence="1">
        <text>ATP + protein L-histidine = ADP + protein N-phospho-L-histidine.</text>
        <dbReference type="EC" id="2.7.13.3"/>
    </reaction>
</comment>
<keyword evidence="4" id="KW-0808">Transferase</keyword>
<name>A0A2T0X9E7_9RHOB</name>
<keyword evidence="7" id="KW-0067">ATP-binding</keyword>
<organism evidence="9 10">
    <name type="scientific">Hasllibacter halocynthiae</name>
    <dbReference type="NCBI Taxonomy" id="595589"/>
    <lineage>
        <taxon>Bacteria</taxon>
        <taxon>Pseudomonadati</taxon>
        <taxon>Pseudomonadota</taxon>
        <taxon>Alphaproteobacteria</taxon>
        <taxon>Rhodobacterales</taxon>
        <taxon>Roseobacteraceae</taxon>
        <taxon>Hasllibacter</taxon>
    </lineage>
</organism>
<evidence type="ECO:0000256" key="4">
    <source>
        <dbReference type="ARBA" id="ARBA00022679"/>
    </source>
</evidence>